<dbReference type="EMBL" id="CP093547">
    <property type="protein sequence ID" value="UNP29585.1"/>
    <property type="molecule type" value="Genomic_DNA"/>
</dbReference>
<gene>
    <name evidence="2" type="ORF">MOV92_24555</name>
</gene>
<sequence>MKRLITHLIGGIAIAFCGSTAAQILESPIATSNGDWKPWVFCPPGQYAYGVKLLVQPYQGQDKDDTGVNNIALICSYPGDYTKGHEVFTVGGLLGRWGTEHNCYGRVTGMQFRSEPDQGDGDDTGLNNIRIFCNDSRDDYIQAEGNALGYWTNARHCDTQRAVCGISLQVEAPSAGDNTAVNNVRFECCSMSE</sequence>
<evidence type="ECO:0000313" key="2">
    <source>
        <dbReference type="EMBL" id="UNP29585.1"/>
    </source>
</evidence>
<dbReference type="PANTHER" id="PTHR18841">
    <property type="entry name" value="VITELLINE MEMBRANE OUTER LAYER PROTEIN I-RELATED"/>
    <property type="match status" value="1"/>
</dbReference>
<feature type="chain" id="PRO_5047311614" description="Vitelline membrane outer layer protein 1" evidence="1">
    <location>
        <begin position="23"/>
        <end position="193"/>
    </location>
</feature>
<dbReference type="PANTHER" id="PTHR18841:SF0">
    <property type="entry name" value="VITELLINE MEMBRANE OUTER LAYER 1 HOMOLOG A-RELATED"/>
    <property type="match status" value="1"/>
</dbReference>
<keyword evidence="3" id="KW-1185">Reference proteome</keyword>
<accession>A0ABY3XEC8</accession>
<feature type="signal peptide" evidence="1">
    <location>
        <begin position="1"/>
        <end position="22"/>
    </location>
</feature>
<dbReference type="Pfam" id="PF03762">
    <property type="entry name" value="VOMI"/>
    <property type="match status" value="1"/>
</dbReference>
<evidence type="ECO:0000313" key="3">
    <source>
        <dbReference type="Proteomes" id="UP000829194"/>
    </source>
</evidence>
<dbReference type="Proteomes" id="UP000829194">
    <property type="component" value="Chromosome"/>
</dbReference>
<organism evidence="2 3">
    <name type="scientific">Lysobacter gummosus</name>
    <dbReference type="NCBI Taxonomy" id="262324"/>
    <lineage>
        <taxon>Bacteria</taxon>
        <taxon>Pseudomonadati</taxon>
        <taxon>Pseudomonadota</taxon>
        <taxon>Gammaproteobacteria</taxon>
        <taxon>Lysobacterales</taxon>
        <taxon>Lysobacteraceae</taxon>
        <taxon>Lysobacter</taxon>
    </lineage>
</organism>
<dbReference type="SUPFAM" id="SSF51092">
    <property type="entry name" value="Vitelline membrane outer protein-I (VMO-I)"/>
    <property type="match status" value="1"/>
</dbReference>
<dbReference type="InterPro" id="IPR036706">
    <property type="entry name" value="VOMI_sf"/>
</dbReference>
<proteinExistence type="predicted"/>
<reference evidence="2 3" key="1">
    <citation type="submission" date="2022-03" db="EMBL/GenBank/DDBJ databases">
        <title>Complete genome sequence of Lysobacter capsici VKM B-2533 and Lysobacter gummosus 10.1.1, promising sources of lytic agents.</title>
        <authorList>
            <person name="Tarlachkov S.V."/>
            <person name="Kudryakova I.V."/>
            <person name="Afoshin A.S."/>
            <person name="Leontyevskaya E.A."/>
            <person name="Leontyevskaya N.V."/>
        </authorList>
    </citation>
    <scope>NUCLEOTIDE SEQUENCE [LARGE SCALE GENOMIC DNA]</scope>
    <source>
        <strain evidence="2 3">10.1.1</strain>
    </source>
</reference>
<dbReference type="InterPro" id="IPR005515">
    <property type="entry name" value="VOMI"/>
</dbReference>
<dbReference type="RefSeq" id="WP_083512808.1">
    <property type="nucleotide sequence ID" value="NZ_CP011131.1"/>
</dbReference>
<protein>
    <recommendedName>
        <fullName evidence="4">Vitelline membrane outer layer protein 1</fullName>
    </recommendedName>
</protein>
<evidence type="ECO:0000256" key="1">
    <source>
        <dbReference type="SAM" id="SignalP"/>
    </source>
</evidence>
<name>A0ABY3XEC8_9GAMM</name>
<keyword evidence="1" id="KW-0732">Signal</keyword>
<evidence type="ECO:0008006" key="4">
    <source>
        <dbReference type="Google" id="ProtNLM"/>
    </source>
</evidence>
<dbReference type="Gene3D" id="2.100.10.20">
    <property type="entry name" value="Vitelline membrane outer layer protein I (VOMI)"/>
    <property type="match status" value="1"/>
</dbReference>